<gene>
    <name evidence="5" type="ORF">MVEN_01967900</name>
</gene>
<protein>
    <submittedName>
        <fullName evidence="5">NmrA domain-containing protein</fullName>
    </submittedName>
</protein>
<evidence type="ECO:0000259" key="4">
    <source>
        <dbReference type="Pfam" id="PF05368"/>
    </source>
</evidence>
<dbReference type="AlphaFoldDB" id="A0A8H6XH65"/>
<organism evidence="5 6">
    <name type="scientific">Mycena venus</name>
    <dbReference type="NCBI Taxonomy" id="2733690"/>
    <lineage>
        <taxon>Eukaryota</taxon>
        <taxon>Fungi</taxon>
        <taxon>Dikarya</taxon>
        <taxon>Basidiomycota</taxon>
        <taxon>Agaricomycotina</taxon>
        <taxon>Agaricomycetes</taxon>
        <taxon>Agaricomycetidae</taxon>
        <taxon>Agaricales</taxon>
        <taxon>Marasmiineae</taxon>
        <taxon>Mycenaceae</taxon>
        <taxon>Mycena</taxon>
    </lineage>
</organism>
<keyword evidence="3" id="KW-0732">Signal</keyword>
<dbReference type="CDD" id="cd05251">
    <property type="entry name" value="NmrA_like_SDR_a"/>
    <property type="match status" value="1"/>
</dbReference>
<dbReference type="Gene3D" id="3.90.25.10">
    <property type="entry name" value="UDP-galactose 4-epimerase, domain 1"/>
    <property type="match status" value="1"/>
</dbReference>
<dbReference type="InterPro" id="IPR036291">
    <property type="entry name" value="NAD(P)-bd_dom_sf"/>
</dbReference>
<dbReference type="Pfam" id="PF05368">
    <property type="entry name" value="NmrA"/>
    <property type="match status" value="1"/>
</dbReference>
<evidence type="ECO:0000256" key="2">
    <source>
        <dbReference type="ARBA" id="ARBA00022857"/>
    </source>
</evidence>
<comment type="caution">
    <text evidence="5">The sequence shown here is derived from an EMBL/GenBank/DDBJ whole genome shotgun (WGS) entry which is preliminary data.</text>
</comment>
<dbReference type="PANTHER" id="PTHR42748">
    <property type="entry name" value="NITROGEN METABOLITE REPRESSION PROTEIN NMRA FAMILY MEMBER"/>
    <property type="match status" value="1"/>
</dbReference>
<dbReference type="InterPro" id="IPR051164">
    <property type="entry name" value="NmrA-like_oxidored"/>
</dbReference>
<dbReference type="EMBL" id="JACAZI010000019">
    <property type="protein sequence ID" value="KAF7340476.1"/>
    <property type="molecule type" value="Genomic_DNA"/>
</dbReference>
<feature type="signal peptide" evidence="3">
    <location>
        <begin position="1"/>
        <end position="17"/>
    </location>
</feature>
<evidence type="ECO:0000256" key="3">
    <source>
        <dbReference type="SAM" id="SignalP"/>
    </source>
</evidence>
<feature type="chain" id="PRO_5034062184" evidence="3">
    <location>
        <begin position="18"/>
        <end position="382"/>
    </location>
</feature>
<name>A0A8H6XH65_9AGAR</name>
<dbReference type="OrthoDB" id="9997102at2759"/>
<feature type="domain" description="NmrA-like" evidence="4">
    <location>
        <begin position="5"/>
        <end position="280"/>
    </location>
</feature>
<dbReference type="SUPFAM" id="SSF51735">
    <property type="entry name" value="NAD(P)-binding Rossmann-fold domains"/>
    <property type="match status" value="1"/>
</dbReference>
<keyword evidence="6" id="KW-1185">Reference proteome</keyword>
<dbReference type="PANTHER" id="PTHR42748:SF14">
    <property type="entry name" value="SNOAL-LIKE DOMAIN-CONTAINING PROTEIN"/>
    <property type="match status" value="1"/>
</dbReference>
<evidence type="ECO:0000313" key="5">
    <source>
        <dbReference type="EMBL" id="KAF7340476.1"/>
    </source>
</evidence>
<dbReference type="InterPro" id="IPR008030">
    <property type="entry name" value="NmrA-like"/>
</dbReference>
<reference evidence="5" key="1">
    <citation type="submission" date="2020-05" db="EMBL/GenBank/DDBJ databases">
        <title>Mycena genomes resolve the evolution of fungal bioluminescence.</title>
        <authorList>
            <person name="Tsai I.J."/>
        </authorList>
    </citation>
    <scope>NUCLEOTIDE SEQUENCE</scope>
    <source>
        <strain evidence="5">CCC161011</strain>
    </source>
</reference>
<comment type="similarity">
    <text evidence="1">Belongs to the NmrA-type oxidoreductase family.</text>
</comment>
<dbReference type="GO" id="GO:0005634">
    <property type="term" value="C:nucleus"/>
    <property type="evidence" value="ECO:0007669"/>
    <property type="project" value="TreeGrafter"/>
</dbReference>
<dbReference type="Gene3D" id="3.40.50.720">
    <property type="entry name" value="NAD(P)-binding Rossmann-like Domain"/>
    <property type="match status" value="1"/>
</dbReference>
<dbReference type="Proteomes" id="UP000620124">
    <property type="component" value="Unassembled WGS sequence"/>
</dbReference>
<evidence type="ECO:0000313" key="6">
    <source>
        <dbReference type="Proteomes" id="UP000620124"/>
    </source>
</evidence>
<sequence>MSPLKLILVVGATGAQGQAVIGALLAPDEKGNPSPYTVRALTRDPLSTQAQALAARGVECFQGLSPFSPSLGERNVDHGNAGSFTDFPAVAKALEGAYGAWINTDGGTVGEMEEIYAGIRIYEVAKRIPSLRHYVWSNLPYVLKKAGFNPEYNAVNTNGKGRVADWLSVQPSVVPVADDALSWSIVTSSPYMDMLKGSLFRPMNIRKDGTVVFAAPIEDGRVPMVALEDLGWWARWTFDHRSETSGRNLGVTSEFVDWNYLVEIFTKVTGKPAVFKRLTLDEWWSLFDEKLVSLPFGNERRDEPSSTVTLRDNYSGFWRILRDGFFDDMYDMGWIRSIHPETYTLEKWLRVSNYDAMDKPVLKNAVDGKRNWGFKADLAALL</sequence>
<evidence type="ECO:0000256" key="1">
    <source>
        <dbReference type="ARBA" id="ARBA00006328"/>
    </source>
</evidence>
<keyword evidence="2" id="KW-0521">NADP</keyword>
<proteinExistence type="inferred from homology"/>
<accession>A0A8H6XH65</accession>